<comment type="caution">
    <text evidence="1">The sequence shown here is derived from an EMBL/GenBank/DDBJ whole genome shotgun (WGS) entry which is preliminary data.</text>
</comment>
<reference evidence="1 2" key="1">
    <citation type="journal article" date="2018" name="IMA Fungus">
        <title>IMA Genome-F 9: Draft genome sequence of Annulohypoxylon stygium, Aspergillus mulundensis, Berkeleyomyces basicola (syn. Thielaviopsis basicola), Ceratocystis smalleyi, two Cercospora beticola strains, Coleophoma cylindrospora, Fusarium fracticaudum, Phialophora cf. hyalina, and Morchella septimelata.</title>
        <authorList>
            <person name="Wingfield B.D."/>
            <person name="Bills G.F."/>
            <person name="Dong Y."/>
            <person name="Huang W."/>
            <person name="Nel W.J."/>
            <person name="Swalarsk-Parry B.S."/>
            <person name="Vaghefi N."/>
            <person name="Wilken P.M."/>
            <person name="An Z."/>
            <person name="de Beer Z.W."/>
            <person name="De Vos L."/>
            <person name="Chen L."/>
            <person name="Duong T.A."/>
            <person name="Gao Y."/>
            <person name="Hammerbacher A."/>
            <person name="Kikkert J.R."/>
            <person name="Li Y."/>
            <person name="Li H."/>
            <person name="Li K."/>
            <person name="Li Q."/>
            <person name="Liu X."/>
            <person name="Ma X."/>
            <person name="Naidoo K."/>
            <person name="Pethybridge S.J."/>
            <person name="Sun J."/>
            <person name="Steenkamp E.T."/>
            <person name="van der Nest M.A."/>
            <person name="van Wyk S."/>
            <person name="Wingfield M.J."/>
            <person name="Xiong C."/>
            <person name="Yue Q."/>
            <person name="Zhang X."/>
        </authorList>
    </citation>
    <scope>NUCLEOTIDE SEQUENCE [LARGE SCALE GENOMIC DNA]</scope>
    <source>
        <strain evidence="1 2">DSM 5745</strain>
    </source>
</reference>
<dbReference type="Proteomes" id="UP000256690">
    <property type="component" value="Unassembled WGS sequence"/>
</dbReference>
<dbReference type="RefSeq" id="XP_026599660.1">
    <property type="nucleotide sequence ID" value="XM_026751928.1"/>
</dbReference>
<gene>
    <name evidence="1" type="ORF">DSM5745_09912</name>
</gene>
<evidence type="ECO:0000313" key="1">
    <source>
        <dbReference type="EMBL" id="RDW64501.1"/>
    </source>
</evidence>
<name>A0A3D8QS38_9EURO</name>
<evidence type="ECO:0000313" key="2">
    <source>
        <dbReference type="Proteomes" id="UP000256690"/>
    </source>
</evidence>
<dbReference type="InterPro" id="IPR036770">
    <property type="entry name" value="Ankyrin_rpt-contain_sf"/>
</dbReference>
<dbReference type="GeneID" id="38120282"/>
<keyword evidence="2" id="KW-1185">Reference proteome</keyword>
<organism evidence="1 2">
    <name type="scientific">Aspergillus mulundensis</name>
    <dbReference type="NCBI Taxonomy" id="1810919"/>
    <lineage>
        <taxon>Eukaryota</taxon>
        <taxon>Fungi</taxon>
        <taxon>Dikarya</taxon>
        <taxon>Ascomycota</taxon>
        <taxon>Pezizomycotina</taxon>
        <taxon>Eurotiomycetes</taxon>
        <taxon>Eurotiomycetidae</taxon>
        <taxon>Eurotiales</taxon>
        <taxon>Aspergillaceae</taxon>
        <taxon>Aspergillus</taxon>
        <taxon>Aspergillus subgen. Nidulantes</taxon>
    </lineage>
</organism>
<accession>A0A3D8QS38</accession>
<sequence>MALILNLLRAEPCVFNAILEKLNFVDLMNFMVSTPATASYIFGWGAKVLISRSNANAWPGHVDFQDGQQVTRWHEVQWARNNAAGAPIPNPIPALPRPLPAQIVMTNLNSVNRPIEWLIRHGHYNILTDLHTNGLWDPLGYEYNGESYLAHAVYHSDRPLRIADLIISLATNNADWRYAIKPYEVNDVRGNGTGATNLALPLSLQLKPHGYELWRRYWNAVTGPNINAATAIPQRYRGELAELIDRAMAESLRDNPGGGLNLAFFNGATTTVWHFAGANYNMDFTEFLHYHTPGSIDQVETIAGLTPVEHCYNFDSDNVAFIPQLLRLGADPGTIPVPEVYLRDLPNPRDKFLHRVLDDIPNPTTPAKISDIVPPYVGEGGSLLHYIIVGLEIKLYALSRNDRFTAAQKRTRRRTLIKRAQRLIALVRKGNSNGAPNPATLDRHNRTALQLAQSHGYHELYYALEVNPAGLARRHRYNLR</sequence>
<proteinExistence type="predicted"/>
<dbReference type="AlphaFoldDB" id="A0A3D8QS38"/>
<dbReference type="EMBL" id="PVWQ01000014">
    <property type="protein sequence ID" value="RDW64501.1"/>
    <property type="molecule type" value="Genomic_DNA"/>
</dbReference>
<protein>
    <submittedName>
        <fullName evidence="1">Uncharacterized protein</fullName>
    </submittedName>
</protein>
<dbReference type="SUPFAM" id="SSF48403">
    <property type="entry name" value="Ankyrin repeat"/>
    <property type="match status" value="1"/>
</dbReference>